<dbReference type="SMART" id="SM00271">
    <property type="entry name" value="DnaJ"/>
    <property type="match status" value="1"/>
</dbReference>
<feature type="domain" description="J" evidence="7">
    <location>
        <begin position="5"/>
        <end position="86"/>
    </location>
</feature>
<dbReference type="GO" id="GO:0051082">
    <property type="term" value="F:unfolded protein binding"/>
    <property type="evidence" value="ECO:0007669"/>
    <property type="project" value="InterPro"/>
</dbReference>
<evidence type="ECO:0000256" key="2">
    <source>
        <dbReference type="ARBA" id="ARBA00022737"/>
    </source>
</evidence>
<dbReference type="InterPro" id="IPR001305">
    <property type="entry name" value="HSP_DnaJ_Cys-rich_dom"/>
</dbReference>
<dbReference type="InParanoid" id="I3EDF1"/>
<dbReference type="CDD" id="cd06257">
    <property type="entry name" value="DnaJ"/>
    <property type="match status" value="1"/>
</dbReference>
<proteinExistence type="predicted"/>
<dbReference type="InterPro" id="IPR044713">
    <property type="entry name" value="DNJA1/2-like"/>
</dbReference>
<evidence type="ECO:0008006" key="11">
    <source>
        <dbReference type="Google" id="ProtNLM"/>
    </source>
</evidence>
<dbReference type="VEuPathDB" id="MicrosporidiaDB:NEQG_02583"/>
<dbReference type="SUPFAM" id="SSF49493">
    <property type="entry name" value="HSP40/DnaJ peptide-binding domain"/>
    <property type="match status" value="2"/>
</dbReference>
<evidence type="ECO:0000256" key="5">
    <source>
        <dbReference type="PROSITE-ProRule" id="PRU00546"/>
    </source>
</evidence>
<dbReference type="InterPro" id="IPR036410">
    <property type="entry name" value="HSP_DnaJ_Cys-rich_dom_sf"/>
</dbReference>
<dbReference type="CDD" id="cd10747">
    <property type="entry name" value="DnaJ_C"/>
    <property type="match status" value="1"/>
</dbReference>
<dbReference type="CDD" id="cd10719">
    <property type="entry name" value="DnaJ_zf"/>
    <property type="match status" value="1"/>
</dbReference>
<dbReference type="Proteomes" id="UP000002872">
    <property type="component" value="Unassembled WGS sequence"/>
</dbReference>
<dbReference type="Pfam" id="PF00226">
    <property type="entry name" value="DnaJ"/>
    <property type="match status" value="1"/>
</dbReference>
<dbReference type="GO" id="GO:0006457">
    <property type="term" value="P:protein folding"/>
    <property type="evidence" value="ECO:0007669"/>
    <property type="project" value="InterPro"/>
</dbReference>
<dbReference type="InterPro" id="IPR036869">
    <property type="entry name" value="J_dom_sf"/>
</dbReference>
<keyword evidence="3 5" id="KW-0863">Zinc-finger</keyword>
<evidence type="ECO:0000259" key="8">
    <source>
        <dbReference type="PROSITE" id="PS51188"/>
    </source>
</evidence>
<feature type="zinc finger region" description="CR-type" evidence="5">
    <location>
        <begin position="143"/>
        <end position="223"/>
    </location>
</feature>
<reference evidence="9" key="1">
    <citation type="submission" date="2011-01" db="EMBL/GenBank/DDBJ databases">
        <title>The Genome Sequence of Nematocida parisii strain ERTm3.</title>
        <authorList>
            <consortium name="The Broad Institute Genome Sequencing Platform"/>
            <consortium name="The Broad Institute Genome Sequencing Center for Infectious Disease"/>
            <person name="Cuomo C."/>
            <person name="Troemel E."/>
            <person name="Young S.K."/>
            <person name="Zeng Q."/>
            <person name="Gargeya S."/>
            <person name="Fitzgerald M."/>
            <person name="Haas B."/>
            <person name="Abouelleil A."/>
            <person name="Alvarado L."/>
            <person name="Arachchi H.M."/>
            <person name="Berlin A."/>
            <person name="Chapman S.B."/>
            <person name="Gearin G."/>
            <person name="Goldberg J."/>
            <person name="Griggs A."/>
            <person name="Gujja S."/>
            <person name="Hansen M."/>
            <person name="Heiman D."/>
            <person name="Howarth C."/>
            <person name="Larimer J."/>
            <person name="Lui A."/>
            <person name="MacDonald P.J.P."/>
            <person name="McCowen C."/>
            <person name="Montmayeur A."/>
            <person name="Murphy C."/>
            <person name="Neiman D."/>
            <person name="Pearson M."/>
            <person name="Priest M."/>
            <person name="Roberts A."/>
            <person name="Saif S."/>
            <person name="Shea T."/>
            <person name="Sisk P."/>
            <person name="Stolte C."/>
            <person name="Sykes S."/>
            <person name="Wortman J."/>
            <person name="Nusbaum C."/>
            <person name="Birren B."/>
        </authorList>
    </citation>
    <scope>NUCLEOTIDE SEQUENCE</scope>
    <source>
        <strain evidence="9">ERTm3</strain>
    </source>
</reference>
<dbReference type="GO" id="GO:0030544">
    <property type="term" value="F:Hsp70 protein binding"/>
    <property type="evidence" value="ECO:0007669"/>
    <property type="project" value="InterPro"/>
</dbReference>
<dbReference type="Gene3D" id="2.60.260.20">
    <property type="entry name" value="Urease metallochaperone UreE, N-terminal domain"/>
    <property type="match status" value="2"/>
</dbReference>
<gene>
    <name evidence="9" type="ORF">NEQG_02583</name>
</gene>
<evidence type="ECO:0000256" key="1">
    <source>
        <dbReference type="ARBA" id="ARBA00022723"/>
    </source>
</evidence>
<dbReference type="OrthoDB" id="550424at2759"/>
<dbReference type="Gene3D" id="1.10.287.110">
    <property type="entry name" value="DnaJ domain"/>
    <property type="match status" value="1"/>
</dbReference>
<dbReference type="SUPFAM" id="SSF46565">
    <property type="entry name" value="Chaperone J-domain"/>
    <property type="match status" value="1"/>
</dbReference>
<dbReference type="SUPFAM" id="SSF57938">
    <property type="entry name" value="DnaJ/Hsp40 cysteine-rich domain"/>
    <property type="match status" value="1"/>
</dbReference>
<evidence type="ECO:0000313" key="10">
    <source>
        <dbReference type="Proteomes" id="UP000002872"/>
    </source>
</evidence>
<evidence type="ECO:0000313" key="9">
    <source>
        <dbReference type="EMBL" id="EIJ87248.1"/>
    </source>
</evidence>
<dbReference type="PROSITE" id="PS50076">
    <property type="entry name" value="DNAJ_2"/>
    <property type="match status" value="1"/>
</dbReference>
<feature type="compositionally biased region" description="Basic and acidic residues" evidence="6">
    <location>
        <begin position="394"/>
        <end position="403"/>
    </location>
</feature>
<dbReference type="InterPro" id="IPR001623">
    <property type="entry name" value="DnaJ_domain"/>
</dbReference>
<evidence type="ECO:0000259" key="7">
    <source>
        <dbReference type="PROSITE" id="PS50076"/>
    </source>
</evidence>
<dbReference type="FunCoup" id="I3EDF1">
    <property type="interactions" value="256"/>
</dbReference>
<dbReference type="InterPro" id="IPR002939">
    <property type="entry name" value="DnaJ_C"/>
</dbReference>
<dbReference type="Pfam" id="PF01556">
    <property type="entry name" value="DnaJ_C"/>
    <property type="match status" value="1"/>
</dbReference>
<dbReference type="InterPro" id="IPR008971">
    <property type="entry name" value="HSP40/DnaJ_pept-bd"/>
</dbReference>
<keyword evidence="4 5" id="KW-0862">Zinc</keyword>
<dbReference type="GO" id="GO:0008270">
    <property type="term" value="F:zinc ion binding"/>
    <property type="evidence" value="ECO:0007669"/>
    <property type="project" value="UniProtKB-KW"/>
</dbReference>
<dbReference type="PANTHER" id="PTHR43888">
    <property type="entry name" value="DNAJ-LIKE-2, ISOFORM A-RELATED"/>
    <property type="match status" value="1"/>
</dbReference>
<dbReference type="STRING" id="935791.I3EDF1"/>
<evidence type="ECO:0000256" key="3">
    <source>
        <dbReference type="ARBA" id="ARBA00022771"/>
    </source>
</evidence>
<evidence type="ECO:0000256" key="4">
    <source>
        <dbReference type="ARBA" id="ARBA00022833"/>
    </source>
</evidence>
<dbReference type="AlphaFoldDB" id="I3EDF1"/>
<sequence>MDVKGYYKLLNVDPNASEKEIKAAYRTLAKKYHSDGLTVSNALKACKTDEERERLKKEMDAKFSEITNAYEVLSVPEKKALYDKGIDPNQQGGGFEGFGDGESFFSSFFGGSMGSMFGGERRQQKNNPKVEKVHLTLADVMSEIKLTRKITRNIICKPCKATGSMNTKTCAKCRGQGAYVEITNMGGIRLQRDVTCNTCRGHGIIKSGPSCTSCSGQGYTKKVENIEITIPAGATDEYKLSYKGMGDEADGLVTGDLIVVVSIKEDPDFTRLTPEHLYTEVKVPISDILMQKPIEITTIDKRVITVGYPTVSAQDIGEDYLRIDNEGIPMRRGSKGSLFVRIVPILPPVQKIKDLGTELLNYTASTYSPTHRACFISKHDINKWYNNQQSSSSHESHSRREESGPSCQTA</sequence>
<feature type="domain" description="CR-type" evidence="8">
    <location>
        <begin position="143"/>
        <end position="223"/>
    </location>
</feature>
<keyword evidence="2" id="KW-0677">Repeat</keyword>
<dbReference type="HOGENOM" id="CLU_017633_0_7_1"/>
<feature type="region of interest" description="Disordered" evidence="6">
    <location>
        <begin position="387"/>
        <end position="410"/>
    </location>
</feature>
<organism evidence="9 10">
    <name type="scientific">Nematocida parisii (strain ERTm3)</name>
    <name type="common">Nematode killer fungus</name>
    <dbReference type="NCBI Taxonomy" id="935791"/>
    <lineage>
        <taxon>Eukaryota</taxon>
        <taxon>Fungi</taxon>
        <taxon>Fungi incertae sedis</taxon>
        <taxon>Microsporidia</taxon>
        <taxon>Nematocida</taxon>
    </lineage>
</organism>
<dbReference type="OMA" id="GMSRNMH"/>
<protein>
    <recommendedName>
        <fullName evidence="11">Chaperone DnaJ</fullName>
    </recommendedName>
</protein>
<dbReference type="Pfam" id="PF00684">
    <property type="entry name" value="DnaJ_CXXCXGXG"/>
    <property type="match status" value="1"/>
</dbReference>
<dbReference type="PRINTS" id="PR00625">
    <property type="entry name" value="JDOMAIN"/>
</dbReference>
<evidence type="ECO:0000256" key="6">
    <source>
        <dbReference type="SAM" id="MobiDB-lite"/>
    </source>
</evidence>
<accession>I3EDF1</accession>
<dbReference type="EMBL" id="GL870884">
    <property type="protein sequence ID" value="EIJ87248.1"/>
    <property type="molecule type" value="Genomic_DNA"/>
</dbReference>
<dbReference type="Gene3D" id="2.10.230.10">
    <property type="entry name" value="Heat shock protein DnaJ, cysteine-rich domain"/>
    <property type="match status" value="1"/>
</dbReference>
<name>I3EDF1_NEMP3</name>
<keyword evidence="10" id="KW-1185">Reference proteome</keyword>
<keyword evidence="1 5" id="KW-0479">Metal-binding</keyword>
<dbReference type="PROSITE" id="PS51188">
    <property type="entry name" value="ZF_CR"/>
    <property type="match status" value="1"/>
</dbReference>